<dbReference type="EMBL" id="JARZHI010000030">
    <property type="protein sequence ID" value="MDI1433489.1"/>
    <property type="molecule type" value="Genomic_DNA"/>
</dbReference>
<sequence>MKLSSLHANETPFIGVRRADGIVNVSAALPGLPRDVGALLRSPAYDAQALADVVARTAASALLRDDEVRFRPVLPAPGKLLCLGLNYVDHAAENAARPPEYPVVFGRYPTSLVGHGEPLVRPSVSTHFDYEAELVVVIGKTCRNVSRAQALDHVAGYTLLNDGSIRDYQLRTHQWTIGKNFDATGALGPELVTADELPLGAKGLVLRGLLNGKVMQEANTSDMIFSVADAIAILSEVMTLEAGDMIATGTPGGVGFVRNPPVFLKPGDVFEVEVERVGTLRNHVIAEASP</sequence>
<dbReference type="PANTHER" id="PTHR42796">
    <property type="entry name" value="FUMARYLACETOACETATE HYDROLASE DOMAIN-CONTAINING PROTEIN 2A-RELATED"/>
    <property type="match status" value="1"/>
</dbReference>
<keyword evidence="5" id="KW-1185">Reference proteome</keyword>
<protein>
    <submittedName>
        <fullName evidence="4">Fumarylacetoacetate hydrolase family protein</fullName>
    </submittedName>
</protein>
<dbReference type="Gene3D" id="3.90.850.10">
    <property type="entry name" value="Fumarylacetoacetase-like, C-terminal domain"/>
    <property type="match status" value="1"/>
</dbReference>
<evidence type="ECO:0000313" key="5">
    <source>
        <dbReference type="Proteomes" id="UP001160301"/>
    </source>
</evidence>
<dbReference type="Proteomes" id="UP001160301">
    <property type="component" value="Unassembled WGS sequence"/>
</dbReference>
<organism evidence="4 5">
    <name type="scientific">Polyangium sorediatum</name>
    <dbReference type="NCBI Taxonomy" id="889274"/>
    <lineage>
        <taxon>Bacteria</taxon>
        <taxon>Pseudomonadati</taxon>
        <taxon>Myxococcota</taxon>
        <taxon>Polyangia</taxon>
        <taxon>Polyangiales</taxon>
        <taxon>Polyangiaceae</taxon>
        <taxon>Polyangium</taxon>
    </lineage>
</organism>
<dbReference type="SUPFAM" id="SSF56529">
    <property type="entry name" value="FAH"/>
    <property type="match status" value="1"/>
</dbReference>
<dbReference type="InterPro" id="IPR051121">
    <property type="entry name" value="FAH"/>
</dbReference>
<dbReference type="GO" id="GO:0016787">
    <property type="term" value="F:hydrolase activity"/>
    <property type="evidence" value="ECO:0007669"/>
    <property type="project" value="UniProtKB-KW"/>
</dbReference>
<feature type="domain" description="Fumarylacetoacetase-like C-terminal" evidence="3">
    <location>
        <begin position="80"/>
        <end position="284"/>
    </location>
</feature>
<reference evidence="4 5" key="1">
    <citation type="submission" date="2023-04" db="EMBL/GenBank/DDBJ databases">
        <title>The genome sequence of Polyangium sorediatum DSM14670.</title>
        <authorList>
            <person name="Zhang X."/>
        </authorList>
    </citation>
    <scope>NUCLEOTIDE SEQUENCE [LARGE SCALE GENOMIC DNA]</scope>
    <source>
        <strain evidence="4 5">DSM 14670</strain>
    </source>
</reference>
<dbReference type="InterPro" id="IPR011234">
    <property type="entry name" value="Fumarylacetoacetase-like_C"/>
</dbReference>
<evidence type="ECO:0000313" key="4">
    <source>
        <dbReference type="EMBL" id="MDI1433489.1"/>
    </source>
</evidence>
<comment type="caution">
    <text evidence="4">The sequence shown here is derived from an EMBL/GenBank/DDBJ whole genome shotgun (WGS) entry which is preliminary data.</text>
</comment>
<dbReference type="InterPro" id="IPR036663">
    <property type="entry name" value="Fumarylacetoacetase_C_sf"/>
</dbReference>
<gene>
    <name evidence="4" type="ORF">QHF89_28590</name>
</gene>
<keyword evidence="2" id="KW-0479">Metal-binding</keyword>
<evidence type="ECO:0000259" key="3">
    <source>
        <dbReference type="Pfam" id="PF01557"/>
    </source>
</evidence>
<dbReference type="Pfam" id="PF01557">
    <property type="entry name" value="FAA_hydrolase"/>
    <property type="match status" value="1"/>
</dbReference>
<dbReference type="PANTHER" id="PTHR42796:SF4">
    <property type="entry name" value="FUMARYLACETOACETATE HYDROLASE DOMAIN-CONTAINING PROTEIN 2A"/>
    <property type="match status" value="1"/>
</dbReference>
<dbReference type="RefSeq" id="WP_136968264.1">
    <property type="nucleotide sequence ID" value="NZ_JARZHI010000030.1"/>
</dbReference>
<proteinExistence type="inferred from homology"/>
<keyword evidence="4" id="KW-0378">Hydrolase</keyword>
<accession>A0ABT6NYT9</accession>
<evidence type="ECO:0000256" key="1">
    <source>
        <dbReference type="ARBA" id="ARBA00010211"/>
    </source>
</evidence>
<evidence type="ECO:0000256" key="2">
    <source>
        <dbReference type="ARBA" id="ARBA00022723"/>
    </source>
</evidence>
<name>A0ABT6NYT9_9BACT</name>
<comment type="similarity">
    <text evidence="1">Belongs to the FAH family.</text>
</comment>